<organism evidence="2">
    <name type="scientific">Myoviridae sp. ctgsk7</name>
    <dbReference type="NCBI Taxonomy" id="2825151"/>
    <lineage>
        <taxon>Viruses</taxon>
        <taxon>Duplodnaviria</taxon>
        <taxon>Heunggongvirae</taxon>
        <taxon>Uroviricota</taxon>
        <taxon>Caudoviricetes</taxon>
    </lineage>
</organism>
<protein>
    <submittedName>
        <fullName evidence="2">Uncharacterized protein</fullName>
    </submittedName>
</protein>
<name>A0A8S5PX84_9CAUD</name>
<sequence length="43" mass="5141">MNIYVFKSLKSFLLLNLDLLNYGKVLLINFSIYLIFTIKTYHL</sequence>
<dbReference type="EMBL" id="BK015533">
    <property type="protein sequence ID" value="DAE11490.1"/>
    <property type="molecule type" value="Genomic_DNA"/>
</dbReference>
<accession>A0A8S5PX84</accession>
<evidence type="ECO:0000313" key="2">
    <source>
        <dbReference type="EMBL" id="DAE11490.1"/>
    </source>
</evidence>
<feature type="transmembrane region" description="Helical" evidence="1">
    <location>
        <begin position="20"/>
        <end position="38"/>
    </location>
</feature>
<keyword evidence="1" id="KW-1133">Transmembrane helix</keyword>
<evidence type="ECO:0000256" key="1">
    <source>
        <dbReference type="SAM" id="Phobius"/>
    </source>
</evidence>
<reference evidence="2" key="1">
    <citation type="journal article" date="2021" name="Proc. Natl. Acad. Sci. U.S.A.">
        <title>A Catalog of Tens of Thousands of Viruses from Human Metagenomes Reveals Hidden Associations with Chronic Diseases.</title>
        <authorList>
            <person name="Tisza M.J."/>
            <person name="Buck C.B."/>
        </authorList>
    </citation>
    <scope>NUCLEOTIDE SEQUENCE</scope>
    <source>
        <strain evidence="2">Ctgsk7</strain>
    </source>
</reference>
<keyword evidence="1" id="KW-0472">Membrane</keyword>
<proteinExistence type="predicted"/>
<keyword evidence="1" id="KW-0812">Transmembrane</keyword>